<keyword evidence="3" id="KW-1185">Reference proteome</keyword>
<comment type="caution">
    <text evidence="2">The sequence shown here is derived from an EMBL/GenBank/DDBJ whole genome shotgun (WGS) entry which is preliminary data.</text>
</comment>
<dbReference type="OrthoDB" id="1459749at2759"/>
<feature type="coiled-coil region" evidence="1">
    <location>
        <begin position="127"/>
        <end position="154"/>
    </location>
</feature>
<dbReference type="AlphaFoldDB" id="A0A371FXZ5"/>
<accession>A0A371FXZ5</accession>
<evidence type="ECO:0000313" key="2">
    <source>
        <dbReference type="EMBL" id="RDX83197.1"/>
    </source>
</evidence>
<name>A0A371FXZ5_MUCPR</name>
<feature type="coiled-coil region" evidence="1">
    <location>
        <begin position="64"/>
        <end position="91"/>
    </location>
</feature>
<keyword evidence="1" id="KW-0175">Coiled coil</keyword>
<reference evidence="2" key="1">
    <citation type="submission" date="2018-05" db="EMBL/GenBank/DDBJ databases">
        <title>Draft genome of Mucuna pruriens seed.</title>
        <authorList>
            <person name="Nnadi N.E."/>
            <person name="Vos R."/>
            <person name="Hasami M.H."/>
            <person name="Devisetty U.K."/>
            <person name="Aguiy J.C."/>
        </authorList>
    </citation>
    <scope>NUCLEOTIDE SEQUENCE [LARGE SCALE GENOMIC DNA]</scope>
    <source>
        <strain evidence="2">JCA_2017</strain>
    </source>
</reference>
<dbReference type="EMBL" id="QJKJ01007431">
    <property type="protein sequence ID" value="RDX83197.1"/>
    <property type="molecule type" value="Genomic_DNA"/>
</dbReference>
<gene>
    <name evidence="2" type="ORF">CR513_35918</name>
</gene>
<feature type="non-terminal residue" evidence="2">
    <location>
        <position position="1"/>
    </location>
</feature>
<sequence length="208" mass="24440">MGESHQKIRHTWKNAVRRGIEWGNRSCGASANYRDWLRERAQKVGLPQGESQCRDKEVHAYEVHETLRRKLEEVVTTLAFAEQEVNRKRQLSDQVSKRSCAKEKDKIKIGSCLRAADQEMCFRRVERDRVAQEKEQLKEALSVLKEREAEREAQFLRLQEKTHLLEEELARAKLSKECLIAQRRERIFELVKARAKTEEAEAHFQATI</sequence>
<evidence type="ECO:0000313" key="3">
    <source>
        <dbReference type="Proteomes" id="UP000257109"/>
    </source>
</evidence>
<organism evidence="2 3">
    <name type="scientific">Mucuna pruriens</name>
    <name type="common">Velvet bean</name>
    <name type="synonym">Dolichos pruriens</name>
    <dbReference type="NCBI Taxonomy" id="157652"/>
    <lineage>
        <taxon>Eukaryota</taxon>
        <taxon>Viridiplantae</taxon>
        <taxon>Streptophyta</taxon>
        <taxon>Embryophyta</taxon>
        <taxon>Tracheophyta</taxon>
        <taxon>Spermatophyta</taxon>
        <taxon>Magnoliopsida</taxon>
        <taxon>eudicotyledons</taxon>
        <taxon>Gunneridae</taxon>
        <taxon>Pentapetalae</taxon>
        <taxon>rosids</taxon>
        <taxon>fabids</taxon>
        <taxon>Fabales</taxon>
        <taxon>Fabaceae</taxon>
        <taxon>Papilionoideae</taxon>
        <taxon>50 kb inversion clade</taxon>
        <taxon>NPAAA clade</taxon>
        <taxon>indigoferoid/millettioid clade</taxon>
        <taxon>Phaseoleae</taxon>
        <taxon>Mucuna</taxon>
    </lineage>
</organism>
<protein>
    <submittedName>
        <fullName evidence="2">Uncharacterized protein</fullName>
    </submittedName>
</protein>
<proteinExistence type="predicted"/>
<dbReference type="Proteomes" id="UP000257109">
    <property type="component" value="Unassembled WGS sequence"/>
</dbReference>
<evidence type="ECO:0000256" key="1">
    <source>
        <dbReference type="SAM" id="Coils"/>
    </source>
</evidence>